<gene>
    <name evidence="1" type="ORF">CS022_23260</name>
</gene>
<name>A0A4V1LS49_9GAMM</name>
<dbReference type="OrthoDB" id="9781031at2"/>
<comment type="caution">
    <text evidence="1">The sequence shown here is derived from an EMBL/GenBank/DDBJ whole genome shotgun (WGS) entry which is preliminary data.</text>
</comment>
<evidence type="ECO:0000313" key="2">
    <source>
        <dbReference type="Proteomes" id="UP000290287"/>
    </source>
</evidence>
<dbReference type="EMBL" id="PEIB01000049">
    <property type="protein sequence ID" value="RXJ70458.1"/>
    <property type="molecule type" value="Genomic_DNA"/>
</dbReference>
<proteinExistence type="predicted"/>
<dbReference type="Proteomes" id="UP000290287">
    <property type="component" value="Unassembled WGS sequence"/>
</dbReference>
<accession>A0A4V1LS49</accession>
<organism evidence="1 2">
    <name type="scientific">Veronia nyctiphanis</name>
    <dbReference type="NCBI Taxonomy" id="1278244"/>
    <lineage>
        <taxon>Bacteria</taxon>
        <taxon>Pseudomonadati</taxon>
        <taxon>Pseudomonadota</taxon>
        <taxon>Gammaproteobacteria</taxon>
        <taxon>Vibrionales</taxon>
        <taxon>Vibrionaceae</taxon>
        <taxon>Veronia</taxon>
    </lineage>
</organism>
<sequence length="59" mass="6476">MARDIACYLREGSESLPVSIVDALEAGIAAMAIDQARESGEVVDLTKTWAQFDSYRLKN</sequence>
<keyword evidence="2" id="KW-1185">Reference proteome</keyword>
<protein>
    <submittedName>
        <fullName evidence="1">Uncharacterized protein</fullName>
    </submittedName>
</protein>
<dbReference type="AlphaFoldDB" id="A0A4V1LS49"/>
<evidence type="ECO:0000313" key="1">
    <source>
        <dbReference type="EMBL" id="RXJ70458.1"/>
    </source>
</evidence>
<reference evidence="1 2" key="1">
    <citation type="submission" date="2017-10" db="EMBL/GenBank/DDBJ databases">
        <title>Nyctiphanis sp. nov., isolated from the stomach of the euphausiid Nyctiphanes simplex (Hansen, 1911) in the Gulf of California.</title>
        <authorList>
            <person name="Gomez-Gil B."/>
            <person name="Aguilar-Mendez M."/>
            <person name="Lopez-Cortes A."/>
            <person name="Gomez-Gutierrez J."/>
            <person name="Roque A."/>
            <person name="Lang E."/>
            <person name="Gonzalez-Castillo A."/>
        </authorList>
    </citation>
    <scope>NUCLEOTIDE SEQUENCE [LARGE SCALE GENOMIC DNA]</scope>
    <source>
        <strain evidence="1 2">CAIM 600</strain>
    </source>
</reference>